<feature type="transmembrane region" description="Helical" evidence="2">
    <location>
        <begin position="44"/>
        <end position="65"/>
    </location>
</feature>
<feature type="region of interest" description="Disordered" evidence="1">
    <location>
        <begin position="17"/>
        <end position="37"/>
    </location>
</feature>
<evidence type="ECO:0000256" key="2">
    <source>
        <dbReference type="SAM" id="Phobius"/>
    </source>
</evidence>
<name>A0A084H0G8_METID</name>
<feature type="compositionally biased region" description="Polar residues" evidence="1">
    <location>
        <begin position="105"/>
        <end position="129"/>
    </location>
</feature>
<keyword evidence="5" id="KW-1185">Reference proteome</keyword>
<feature type="region of interest" description="Disordered" evidence="1">
    <location>
        <begin position="93"/>
        <end position="173"/>
    </location>
</feature>
<keyword evidence="2" id="KW-0812">Transmembrane</keyword>
<dbReference type="Proteomes" id="UP000028549">
    <property type="component" value="Unassembled WGS sequence"/>
</dbReference>
<dbReference type="AlphaFoldDB" id="A0A084H0G8"/>
<dbReference type="Gene3D" id="3.10.350.10">
    <property type="entry name" value="LysM domain"/>
    <property type="match status" value="1"/>
</dbReference>
<protein>
    <recommendedName>
        <fullName evidence="3">LysM domain-containing protein</fullName>
    </recommendedName>
</protein>
<sequence length="221" mass="24688">MSRMERAALAKKAKIEDVKSRTGSYPSRSEIHKKKEKKKSPYKYPAVTLLAIFFFLLPIGFYYTISYFDERSKTVDGENISDYEDVLIKYGDDEEQETDDQSSQAPDESNSAAAPEGQTEQTETMTASADLSAGTGGQGEASETKPEPQPEKEPKPEPEAAAEPKENYRIVEHTVGPEDNLYRISVKYYGGRSGEDLIKQWNQLSGDGVYEGQVLKIPLKQ</sequence>
<dbReference type="RefSeq" id="WP_029280194.1">
    <property type="nucleotide sequence ID" value="NZ_JNVC02000004.1"/>
</dbReference>
<dbReference type="SUPFAM" id="SSF54106">
    <property type="entry name" value="LysM domain"/>
    <property type="match status" value="1"/>
</dbReference>
<dbReference type="OrthoDB" id="2583609at2"/>
<evidence type="ECO:0000313" key="4">
    <source>
        <dbReference type="EMBL" id="KEZ53080.1"/>
    </source>
</evidence>
<reference evidence="4 5" key="1">
    <citation type="journal article" date="2005" name="Int. J. Syst. Evol. Microbiol.">
        <title>Bacillus cibi sp. nov., isolated from jeotgal, a traditional Korean fermented seafood.</title>
        <authorList>
            <person name="Yoon J.H."/>
            <person name="Lee C.H."/>
            <person name="Oh T.K."/>
        </authorList>
    </citation>
    <scope>NUCLEOTIDE SEQUENCE [LARGE SCALE GENOMIC DNA]</scope>
    <source>
        <strain evidence="4 5">DSM 16189</strain>
    </source>
</reference>
<keyword evidence="2" id="KW-0472">Membrane</keyword>
<organism evidence="4 5">
    <name type="scientific">Metabacillus indicus</name>
    <name type="common">Bacillus indicus</name>
    <dbReference type="NCBI Taxonomy" id="246786"/>
    <lineage>
        <taxon>Bacteria</taxon>
        <taxon>Bacillati</taxon>
        <taxon>Bacillota</taxon>
        <taxon>Bacilli</taxon>
        <taxon>Bacillales</taxon>
        <taxon>Bacillaceae</taxon>
        <taxon>Metabacillus</taxon>
    </lineage>
</organism>
<evidence type="ECO:0000256" key="1">
    <source>
        <dbReference type="SAM" id="MobiDB-lite"/>
    </source>
</evidence>
<dbReference type="InterPro" id="IPR018392">
    <property type="entry name" value="LysM"/>
</dbReference>
<gene>
    <name evidence="4" type="ORF">GS18_0209740</name>
</gene>
<feature type="compositionally biased region" description="Basic and acidic residues" evidence="1">
    <location>
        <begin position="142"/>
        <end position="173"/>
    </location>
</feature>
<keyword evidence="2" id="KW-1133">Transmembrane helix</keyword>
<comment type="caution">
    <text evidence="4">The sequence shown here is derived from an EMBL/GenBank/DDBJ whole genome shotgun (WGS) entry which is preliminary data.</text>
</comment>
<accession>A0A084H0G8</accession>
<proteinExistence type="predicted"/>
<dbReference type="Pfam" id="PF01476">
    <property type="entry name" value="LysM"/>
    <property type="match status" value="1"/>
</dbReference>
<dbReference type="InterPro" id="IPR036779">
    <property type="entry name" value="LysM_dom_sf"/>
</dbReference>
<evidence type="ECO:0000313" key="5">
    <source>
        <dbReference type="Proteomes" id="UP000028549"/>
    </source>
</evidence>
<dbReference type="STRING" id="246786.GS18_0209740"/>
<evidence type="ECO:0000259" key="3">
    <source>
        <dbReference type="PROSITE" id="PS51782"/>
    </source>
</evidence>
<dbReference type="SMART" id="SM00257">
    <property type="entry name" value="LysM"/>
    <property type="match status" value="1"/>
</dbReference>
<dbReference type="EMBL" id="JNVC02000004">
    <property type="protein sequence ID" value="KEZ53080.1"/>
    <property type="molecule type" value="Genomic_DNA"/>
</dbReference>
<feature type="domain" description="LysM" evidence="3">
    <location>
        <begin position="171"/>
        <end position="217"/>
    </location>
</feature>
<dbReference type="PROSITE" id="PS51782">
    <property type="entry name" value="LYSM"/>
    <property type="match status" value="1"/>
</dbReference>